<dbReference type="SUPFAM" id="SSF46955">
    <property type="entry name" value="Putative DNA-binding domain"/>
    <property type="match status" value="1"/>
</dbReference>
<feature type="domain" description="HTH merR-type" evidence="2">
    <location>
        <begin position="5"/>
        <end position="74"/>
    </location>
</feature>
<dbReference type="PRINTS" id="PR00040">
    <property type="entry name" value="HTHMERR"/>
</dbReference>
<evidence type="ECO:0000313" key="4">
    <source>
        <dbReference type="Proteomes" id="UP001501599"/>
    </source>
</evidence>
<evidence type="ECO:0000259" key="2">
    <source>
        <dbReference type="PROSITE" id="PS50937"/>
    </source>
</evidence>
<organism evidence="3 4">
    <name type="scientific">Agrococcus versicolor</name>
    <dbReference type="NCBI Taxonomy" id="501482"/>
    <lineage>
        <taxon>Bacteria</taxon>
        <taxon>Bacillati</taxon>
        <taxon>Actinomycetota</taxon>
        <taxon>Actinomycetes</taxon>
        <taxon>Micrococcales</taxon>
        <taxon>Microbacteriaceae</taxon>
        <taxon>Agrococcus</taxon>
    </lineage>
</organism>
<dbReference type="InterPro" id="IPR036244">
    <property type="entry name" value="TipA-like_antibiotic-bd"/>
</dbReference>
<keyword evidence="1" id="KW-0238">DNA-binding</keyword>
<reference evidence="3 4" key="1">
    <citation type="journal article" date="2019" name="Int. J. Syst. Evol. Microbiol.">
        <title>The Global Catalogue of Microorganisms (GCM) 10K type strain sequencing project: providing services to taxonomists for standard genome sequencing and annotation.</title>
        <authorList>
            <consortium name="The Broad Institute Genomics Platform"/>
            <consortium name="The Broad Institute Genome Sequencing Center for Infectious Disease"/>
            <person name="Wu L."/>
            <person name="Ma J."/>
        </authorList>
    </citation>
    <scope>NUCLEOTIDE SEQUENCE [LARGE SCALE GENOMIC DNA]</scope>
    <source>
        <strain evidence="3 4">JCM 16026</strain>
    </source>
</reference>
<dbReference type="PROSITE" id="PS50937">
    <property type="entry name" value="HTH_MERR_2"/>
    <property type="match status" value="1"/>
</dbReference>
<evidence type="ECO:0000313" key="3">
    <source>
        <dbReference type="EMBL" id="GAA2171029.1"/>
    </source>
</evidence>
<dbReference type="Gene3D" id="1.10.1660.10">
    <property type="match status" value="1"/>
</dbReference>
<dbReference type="Gene3D" id="1.10.490.50">
    <property type="entry name" value="Antibiotic binding domain of TipA-like multidrug resistance regulators"/>
    <property type="match status" value="1"/>
</dbReference>
<dbReference type="InterPro" id="IPR000551">
    <property type="entry name" value="MerR-type_HTH_dom"/>
</dbReference>
<accession>A0ABN3AJS9</accession>
<name>A0ABN3AJS9_9MICO</name>
<dbReference type="PANTHER" id="PTHR30204">
    <property type="entry name" value="REDOX-CYCLING DRUG-SENSING TRANSCRIPTIONAL ACTIVATOR SOXR"/>
    <property type="match status" value="1"/>
</dbReference>
<dbReference type="SUPFAM" id="SSF89082">
    <property type="entry name" value="Antibiotic binding domain of TipA-like multidrug resistance regulators"/>
    <property type="match status" value="1"/>
</dbReference>
<dbReference type="PANTHER" id="PTHR30204:SF97">
    <property type="entry name" value="MERR FAMILY REGULATORY PROTEIN"/>
    <property type="match status" value="1"/>
</dbReference>
<comment type="caution">
    <text evidence="3">The sequence shown here is derived from an EMBL/GenBank/DDBJ whole genome shotgun (WGS) entry which is preliminary data.</text>
</comment>
<dbReference type="SMART" id="SM00422">
    <property type="entry name" value="HTH_MERR"/>
    <property type="match status" value="1"/>
</dbReference>
<evidence type="ECO:0000256" key="1">
    <source>
        <dbReference type="ARBA" id="ARBA00023125"/>
    </source>
</evidence>
<gene>
    <name evidence="3" type="ORF">GCM10009846_03410</name>
</gene>
<dbReference type="Pfam" id="PF13411">
    <property type="entry name" value="MerR_1"/>
    <property type="match status" value="1"/>
</dbReference>
<proteinExistence type="predicted"/>
<dbReference type="InterPro" id="IPR009061">
    <property type="entry name" value="DNA-bd_dom_put_sf"/>
</dbReference>
<keyword evidence="4" id="KW-1185">Reference proteome</keyword>
<dbReference type="EMBL" id="BAAAQT010000001">
    <property type="protein sequence ID" value="GAA2171029.1"/>
    <property type="molecule type" value="Genomic_DNA"/>
</dbReference>
<sequence length="251" mass="27716">MQGMEWSIQQLARLAGVTSRTLRHYDAVGLLAPSRIGAGGQRHYDAAALARLQRILLLRQLGVGIPAIRESLADASDAEALGHHLRWLRQERDRIDRQIRAVEHTASAAREGGVMDAEQAFDGFDHHRYEEEVTARWGADAWRSGDDWWQRLGEEGRAAFQQEHADLAAGYAAAREAGLAIDGEVVQGLVQRHHRWIAASWQTDEPDLDAFAGLGDMYVADERLAAAYGGPEAAAFVRDAMRAFVAARRDG</sequence>
<dbReference type="CDD" id="cd01106">
    <property type="entry name" value="HTH_TipAL-Mta"/>
    <property type="match status" value="1"/>
</dbReference>
<dbReference type="Pfam" id="PF07739">
    <property type="entry name" value="TipAS"/>
    <property type="match status" value="1"/>
</dbReference>
<dbReference type="InterPro" id="IPR012925">
    <property type="entry name" value="TipAS_dom"/>
</dbReference>
<protein>
    <submittedName>
        <fullName evidence="3">TipAS antibiotic-recognition domain-containing protein</fullName>
    </submittedName>
</protein>
<dbReference type="Proteomes" id="UP001501599">
    <property type="component" value="Unassembled WGS sequence"/>
</dbReference>
<dbReference type="InterPro" id="IPR047057">
    <property type="entry name" value="MerR_fam"/>
</dbReference>